<accession>A0A7T6AQY4</accession>
<evidence type="ECO:0000256" key="7">
    <source>
        <dbReference type="ARBA" id="ARBA00023143"/>
    </source>
</evidence>
<keyword evidence="11" id="KW-1185">Reference proteome</keyword>
<dbReference type="GO" id="GO:0005886">
    <property type="term" value="C:plasma membrane"/>
    <property type="evidence" value="ECO:0007669"/>
    <property type="project" value="UniProtKB-SubCell"/>
</dbReference>
<evidence type="ECO:0000256" key="2">
    <source>
        <dbReference type="ARBA" id="ARBA00004236"/>
    </source>
</evidence>
<keyword evidence="10" id="KW-0966">Cell projection</keyword>
<dbReference type="GO" id="GO:0044781">
    <property type="term" value="P:bacterial-type flagellum organization"/>
    <property type="evidence" value="ECO:0007669"/>
    <property type="project" value="InterPro"/>
</dbReference>
<keyword evidence="7" id="KW-0975">Bacterial flagellum</keyword>
<reference evidence="10 11" key="1">
    <citation type="submission" date="2020-05" db="EMBL/GenBank/DDBJ databases">
        <title>Complete genome of Desulfobulbus oligotrophicus.</title>
        <authorList>
            <person name="Podar M."/>
        </authorList>
    </citation>
    <scope>NUCLEOTIDE SEQUENCE [LARGE SCALE GENOMIC DNA]</scope>
    <source>
        <strain evidence="10 11">Prop6</strain>
    </source>
</reference>
<dbReference type="InterPro" id="IPR052205">
    <property type="entry name" value="FliO/MopB"/>
</dbReference>
<dbReference type="InterPro" id="IPR022781">
    <property type="entry name" value="Flagellar_biosynth_FliO"/>
</dbReference>
<dbReference type="Proteomes" id="UP000596092">
    <property type="component" value="Chromosome"/>
</dbReference>
<keyword evidence="10" id="KW-0969">Cilium</keyword>
<evidence type="ECO:0000256" key="3">
    <source>
        <dbReference type="ARBA" id="ARBA00022475"/>
    </source>
</evidence>
<dbReference type="EMBL" id="CP054140">
    <property type="protein sequence ID" value="QQG66022.1"/>
    <property type="molecule type" value="Genomic_DNA"/>
</dbReference>
<name>A0A7T6AQY4_9BACT</name>
<evidence type="ECO:0000256" key="9">
    <source>
        <dbReference type="SAM" id="Phobius"/>
    </source>
</evidence>
<dbReference type="PANTHER" id="PTHR38766">
    <property type="entry name" value="FLAGELLAR PROTEIN FLIO"/>
    <property type="match status" value="1"/>
</dbReference>
<evidence type="ECO:0000313" key="10">
    <source>
        <dbReference type="EMBL" id="QQG66022.1"/>
    </source>
</evidence>
<dbReference type="KEGG" id="dog:HP555_09150"/>
<gene>
    <name evidence="10" type="ORF">HP555_09150</name>
</gene>
<evidence type="ECO:0000256" key="1">
    <source>
        <dbReference type="ARBA" id="ARBA00004117"/>
    </source>
</evidence>
<protein>
    <submittedName>
        <fullName evidence="10">Flagellar biosynthetic protein FliO</fullName>
    </submittedName>
</protein>
<evidence type="ECO:0000256" key="6">
    <source>
        <dbReference type="ARBA" id="ARBA00023136"/>
    </source>
</evidence>
<sequence>MHVLYLLVLTILPEIAWAAPPPTPAGTLFQTAWALMVVIGLILALYGLSKKRFFLKKGGNHIINVVEVRPIHPKSSLTLVEVRGREYLLGVGPDAIHLLAELNQSSEPQKQATDFSSLLAEHS</sequence>
<feature type="transmembrane region" description="Helical" evidence="9">
    <location>
        <begin position="28"/>
        <end position="48"/>
    </location>
</feature>
<keyword evidence="10" id="KW-0282">Flagellum</keyword>
<keyword evidence="5 9" id="KW-1133">Transmembrane helix</keyword>
<keyword evidence="6 9" id="KW-0472">Membrane</keyword>
<evidence type="ECO:0000256" key="8">
    <source>
        <dbReference type="ARBA" id="ARBA00037937"/>
    </source>
</evidence>
<dbReference type="AlphaFoldDB" id="A0A7T6AQY4"/>
<comment type="subcellular location">
    <subcellularLocation>
        <location evidence="1">Bacterial flagellum basal body</location>
    </subcellularLocation>
    <subcellularLocation>
        <location evidence="2">Cell membrane</location>
    </subcellularLocation>
</comment>
<organism evidence="10 11">
    <name type="scientific">Desulfobulbus oligotrophicus</name>
    <dbReference type="NCBI Taxonomy" id="1909699"/>
    <lineage>
        <taxon>Bacteria</taxon>
        <taxon>Pseudomonadati</taxon>
        <taxon>Thermodesulfobacteriota</taxon>
        <taxon>Desulfobulbia</taxon>
        <taxon>Desulfobulbales</taxon>
        <taxon>Desulfobulbaceae</taxon>
        <taxon>Desulfobulbus</taxon>
    </lineage>
</organism>
<evidence type="ECO:0000313" key="11">
    <source>
        <dbReference type="Proteomes" id="UP000596092"/>
    </source>
</evidence>
<keyword evidence="3" id="KW-1003">Cell membrane</keyword>
<comment type="similarity">
    <text evidence="8">Belongs to the FliO/MopB family.</text>
</comment>
<evidence type="ECO:0000256" key="4">
    <source>
        <dbReference type="ARBA" id="ARBA00022692"/>
    </source>
</evidence>
<dbReference type="RefSeq" id="WP_199261757.1">
    <property type="nucleotide sequence ID" value="NZ_CP054140.1"/>
</dbReference>
<proteinExistence type="inferred from homology"/>
<evidence type="ECO:0000256" key="5">
    <source>
        <dbReference type="ARBA" id="ARBA00022989"/>
    </source>
</evidence>
<dbReference type="Pfam" id="PF04347">
    <property type="entry name" value="FliO"/>
    <property type="match status" value="1"/>
</dbReference>
<dbReference type="PANTHER" id="PTHR38766:SF1">
    <property type="entry name" value="FLAGELLAR PROTEIN FLIO"/>
    <property type="match status" value="1"/>
</dbReference>
<dbReference type="GO" id="GO:0009425">
    <property type="term" value="C:bacterial-type flagellum basal body"/>
    <property type="evidence" value="ECO:0007669"/>
    <property type="project" value="UniProtKB-SubCell"/>
</dbReference>
<keyword evidence="4 9" id="KW-0812">Transmembrane</keyword>